<proteinExistence type="predicted"/>
<accession>A0A1D1YUV9</accession>
<dbReference type="EMBL" id="GDJX01009524">
    <property type="protein sequence ID" value="JAT58412.1"/>
    <property type="molecule type" value="Transcribed_RNA"/>
</dbReference>
<reference evidence="3" key="1">
    <citation type="submission" date="2015-07" db="EMBL/GenBank/DDBJ databases">
        <title>Transcriptome Assembly of Anthurium amnicola.</title>
        <authorList>
            <person name="Suzuki J."/>
        </authorList>
    </citation>
    <scope>NUCLEOTIDE SEQUENCE</scope>
</reference>
<feature type="domain" description="Aminotransferase-like plant mobile" evidence="2">
    <location>
        <begin position="194"/>
        <end position="552"/>
    </location>
</feature>
<evidence type="ECO:0000313" key="3">
    <source>
        <dbReference type="EMBL" id="JAT58412.1"/>
    </source>
</evidence>
<dbReference type="PANTHER" id="PTHR46033">
    <property type="entry name" value="PROTEIN MAIN-LIKE 2"/>
    <property type="match status" value="1"/>
</dbReference>
<dbReference type="PANTHER" id="PTHR46033:SF80">
    <property type="entry name" value="PROTEIN MAIN-LIKE 2-LIKE"/>
    <property type="match status" value="1"/>
</dbReference>
<dbReference type="GO" id="GO:0010073">
    <property type="term" value="P:meristem maintenance"/>
    <property type="evidence" value="ECO:0007669"/>
    <property type="project" value="InterPro"/>
</dbReference>
<dbReference type="AlphaFoldDB" id="A0A1D1YUV9"/>
<gene>
    <name evidence="3" type="primary">At1g48120_26</name>
    <name evidence="3" type="ORF">g.51733</name>
</gene>
<sequence length="587" mass="66966">FHPVSRRGPLFPLPAETLIAVKPAFHPATFPAGGQGWKAGSANLADLLRLVVPAAPRARERTVRRPWGMPPFQSCLLSSSSRSRLPPSRTSGGLAMSGGETLVDEEEAEMLVSLAGDGAIVRRTGRFLRPRATSTYEAAGVPFVPLLREIVAQGLINWPPKVLFRGWRLPQAKWGQWVEKLKPIYRNVWKKARIHEAIMASTCEVRRDNAAFFGLLECWCPETNTFVLPWAEVTLTLEDVLILGGFPVQGEPVRVGPSTGEGQEILAKMIEGHKGFRKRSAKKAFHYDWMNYYMAVGVGDQLEHVAFLSLWLSRYVFPSRPFDTVVRHVFPIAIRLAHGTKIALAPAVLASIYRDLRELKQQAVANGIQGATPAVVWAPFQTLQLWLWERFISLRPEARPHFLHWDEPRAARWHCLDQKSKLGYVRAILESPDEFQWRPYTTNLDDWGHPSFYKDNGHWTVTVSAKDDEDMGLFARFLRPCELVGIDCVEQYAPHRVAMQFGLDQDLPGYVPRADATWELAWTTYDKVTENVEFYAPPRLFESDVTHRFFDWQKQCALGRNDAWKNALFQQRRLWQKKQEELFDVNQ</sequence>
<dbReference type="Pfam" id="PF10536">
    <property type="entry name" value="PMD"/>
    <property type="match status" value="1"/>
</dbReference>
<name>A0A1D1YUV9_9ARAE</name>
<feature type="region of interest" description="Disordered" evidence="1">
    <location>
        <begin position="78"/>
        <end position="97"/>
    </location>
</feature>
<dbReference type="InterPro" id="IPR019557">
    <property type="entry name" value="AminoTfrase-like_pln_mobile"/>
</dbReference>
<protein>
    <submittedName>
        <fullName evidence="3">Serine/threonine-protein phosphatase 7 long form</fullName>
    </submittedName>
</protein>
<evidence type="ECO:0000259" key="2">
    <source>
        <dbReference type="Pfam" id="PF10536"/>
    </source>
</evidence>
<feature type="compositionally biased region" description="Low complexity" evidence="1">
    <location>
        <begin position="78"/>
        <end position="91"/>
    </location>
</feature>
<organism evidence="3">
    <name type="scientific">Anthurium amnicola</name>
    <dbReference type="NCBI Taxonomy" id="1678845"/>
    <lineage>
        <taxon>Eukaryota</taxon>
        <taxon>Viridiplantae</taxon>
        <taxon>Streptophyta</taxon>
        <taxon>Embryophyta</taxon>
        <taxon>Tracheophyta</taxon>
        <taxon>Spermatophyta</taxon>
        <taxon>Magnoliopsida</taxon>
        <taxon>Liliopsida</taxon>
        <taxon>Araceae</taxon>
        <taxon>Pothoideae</taxon>
        <taxon>Potheae</taxon>
        <taxon>Anthurium</taxon>
    </lineage>
</organism>
<evidence type="ECO:0000256" key="1">
    <source>
        <dbReference type="SAM" id="MobiDB-lite"/>
    </source>
</evidence>
<dbReference type="InterPro" id="IPR044824">
    <property type="entry name" value="MAIN-like"/>
</dbReference>
<feature type="non-terminal residue" evidence="3">
    <location>
        <position position="1"/>
    </location>
</feature>